<dbReference type="InterPro" id="IPR016181">
    <property type="entry name" value="Acyl_CoA_acyltransferase"/>
</dbReference>
<dbReference type="CDD" id="cd04301">
    <property type="entry name" value="NAT_SF"/>
    <property type="match status" value="1"/>
</dbReference>
<accession>S3A4H3</accession>
<dbReference type="InterPro" id="IPR051635">
    <property type="entry name" value="SNAT-like"/>
</dbReference>
<dbReference type="AlphaFoldDB" id="S3A4H3"/>
<evidence type="ECO:0000313" key="5">
    <source>
        <dbReference type="Proteomes" id="UP000014408"/>
    </source>
</evidence>
<dbReference type="SUPFAM" id="SSF55729">
    <property type="entry name" value="Acyl-CoA N-acyltransferases (Nat)"/>
    <property type="match status" value="1"/>
</dbReference>
<proteinExistence type="predicted"/>
<feature type="domain" description="N-acetyltransferase" evidence="3">
    <location>
        <begin position="83"/>
        <end position="241"/>
    </location>
</feature>
<evidence type="ECO:0000256" key="2">
    <source>
        <dbReference type="ARBA" id="ARBA00023315"/>
    </source>
</evidence>
<dbReference type="PANTHER" id="PTHR10908">
    <property type="entry name" value="SEROTONIN N-ACETYLTRANSFERASE"/>
    <property type="match status" value="1"/>
</dbReference>
<dbReference type="HOGENOM" id="CLU_1132114_0_0_11"/>
<protein>
    <recommendedName>
        <fullName evidence="3">N-acetyltransferase domain-containing protein</fullName>
    </recommendedName>
</protein>
<dbReference type="GO" id="GO:0008080">
    <property type="term" value="F:N-acetyltransferase activity"/>
    <property type="evidence" value="ECO:0007669"/>
    <property type="project" value="UniProtKB-ARBA"/>
</dbReference>
<dbReference type="STRING" id="1125779.HMPREF1219_00061"/>
<dbReference type="Proteomes" id="UP000014408">
    <property type="component" value="Unassembled WGS sequence"/>
</dbReference>
<sequence>MVSGHGMPRVSGHGMPIVAQKDTVNSHARSRRARLVPQRPFAVPGLLLHRHRWVGLGETAIMARMSDSATPQALVPATDGGKRTVRTASLADASALADLESSCFPPAEAATYEQFVERLSHYGDHFWLLYVGDQLVSCVNGFLTNSTVLTDEMFEDASMHNPAGTWQMIFGVLTHPDHQGHGYAHQLLSHVIDETETAGRSGPILTCKRELIPFYESLGFELEGESPSVHGGATWYQMRRSFPRA</sequence>
<dbReference type="PANTHER" id="PTHR10908:SF0">
    <property type="entry name" value="SEROTONIN N-ACETYLTRANSFERASE"/>
    <property type="match status" value="1"/>
</dbReference>
<dbReference type="PROSITE" id="PS51186">
    <property type="entry name" value="GNAT"/>
    <property type="match status" value="1"/>
</dbReference>
<dbReference type="PATRIC" id="fig|1125779.3.peg.58"/>
<keyword evidence="1" id="KW-0808">Transferase</keyword>
<keyword evidence="2" id="KW-0012">Acyltransferase</keyword>
<evidence type="ECO:0000313" key="4">
    <source>
        <dbReference type="EMBL" id="EPD71124.1"/>
    </source>
</evidence>
<evidence type="ECO:0000259" key="3">
    <source>
        <dbReference type="PROSITE" id="PS51186"/>
    </source>
</evidence>
<dbReference type="eggNOG" id="COG0456">
    <property type="taxonomic scope" value="Bacteria"/>
</dbReference>
<reference evidence="4 5" key="1">
    <citation type="submission" date="2013-05" db="EMBL/GenBank/DDBJ databases">
        <title>The Genome Sequence of Corynebacterium pyruviciproducens 1773O (ATCC BAA-1742).</title>
        <authorList>
            <consortium name="The Broad Institute Genomics Platform"/>
            <person name="Earl A."/>
            <person name="Ward D."/>
            <person name="Feldgarden M."/>
            <person name="Gevers D."/>
            <person name="Tong J."/>
            <person name="Walker B."/>
            <person name="Young S."/>
            <person name="Zeng Q."/>
            <person name="Gargeya S."/>
            <person name="Fitzgerald M."/>
            <person name="Haas B."/>
            <person name="Abouelleil A."/>
            <person name="Allen A.W."/>
            <person name="Alvarado L."/>
            <person name="Arachchi H.M."/>
            <person name="Berlin A.M."/>
            <person name="Chapman S.B."/>
            <person name="Gainer-Dewar J."/>
            <person name="Goldberg J."/>
            <person name="Griggs A."/>
            <person name="Gujja S."/>
            <person name="Hansen M."/>
            <person name="Howarth C."/>
            <person name="Imamovic A."/>
            <person name="Ireland A."/>
            <person name="Larimer J."/>
            <person name="McCowan C."/>
            <person name="Murphy C."/>
            <person name="Pearson M."/>
            <person name="Poon T.W."/>
            <person name="Priest M."/>
            <person name="Roberts A."/>
            <person name="Saif S."/>
            <person name="Shea T."/>
            <person name="Sisk P."/>
            <person name="Sykes S."/>
            <person name="Wortman J."/>
            <person name="Nusbaum C."/>
            <person name="Birren B."/>
        </authorList>
    </citation>
    <scope>NUCLEOTIDE SEQUENCE [LARGE SCALE GENOMIC DNA]</scope>
    <source>
        <strain evidence="4 5">ATCC BAA-1742</strain>
    </source>
</reference>
<comment type="caution">
    <text evidence="4">The sequence shown here is derived from an EMBL/GenBank/DDBJ whole genome shotgun (WGS) entry which is preliminary data.</text>
</comment>
<evidence type="ECO:0000256" key="1">
    <source>
        <dbReference type="ARBA" id="ARBA00022679"/>
    </source>
</evidence>
<gene>
    <name evidence="4" type="ORF">HMPREF1219_00061</name>
</gene>
<dbReference type="Gene3D" id="3.40.630.30">
    <property type="match status" value="1"/>
</dbReference>
<organism evidence="4 5">
    <name type="scientific">Corynebacterium pyruviciproducens ATCC BAA-1742</name>
    <dbReference type="NCBI Taxonomy" id="1125779"/>
    <lineage>
        <taxon>Bacteria</taxon>
        <taxon>Bacillati</taxon>
        <taxon>Actinomycetota</taxon>
        <taxon>Actinomycetes</taxon>
        <taxon>Mycobacteriales</taxon>
        <taxon>Corynebacteriaceae</taxon>
        <taxon>Corynebacterium</taxon>
    </lineage>
</organism>
<dbReference type="EMBL" id="ATBY01000001">
    <property type="protein sequence ID" value="EPD71124.1"/>
    <property type="molecule type" value="Genomic_DNA"/>
</dbReference>
<dbReference type="InterPro" id="IPR000182">
    <property type="entry name" value="GNAT_dom"/>
</dbReference>
<dbReference type="Pfam" id="PF00583">
    <property type="entry name" value="Acetyltransf_1"/>
    <property type="match status" value="1"/>
</dbReference>
<name>S3A4H3_9CORY</name>
<keyword evidence="5" id="KW-1185">Reference proteome</keyword>